<evidence type="ECO:0000313" key="2">
    <source>
        <dbReference type="EMBL" id="RPA74914.1"/>
    </source>
</evidence>
<evidence type="ECO:0000313" key="3">
    <source>
        <dbReference type="Proteomes" id="UP000275078"/>
    </source>
</evidence>
<name>A0A3N4HZ13_ASCIM</name>
<feature type="compositionally biased region" description="Basic and acidic residues" evidence="1">
    <location>
        <begin position="265"/>
        <end position="316"/>
    </location>
</feature>
<feature type="compositionally biased region" description="Basic and acidic residues" evidence="1">
    <location>
        <begin position="491"/>
        <end position="503"/>
    </location>
</feature>
<reference evidence="2 3" key="1">
    <citation type="journal article" date="2018" name="Nat. Ecol. Evol.">
        <title>Pezizomycetes genomes reveal the molecular basis of ectomycorrhizal truffle lifestyle.</title>
        <authorList>
            <person name="Murat C."/>
            <person name="Payen T."/>
            <person name="Noel B."/>
            <person name="Kuo A."/>
            <person name="Morin E."/>
            <person name="Chen J."/>
            <person name="Kohler A."/>
            <person name="Krizsan K."/>
            <person name="Balestrini R."/>
            <person name="Da Silva C."/>
            <person name="Montanini B."/>
            <person name="Hainaut M."/>
            <person name="Levati E."/>
            <person name="Barry K.W."/>
            <person name="Belfiori B."/>
            <person name="Cichocki N."/>
            <person name="Clum A."/>
            <person name="Dockter R.B."/>
            <person name="Fauchery L."/>
            <person name="Guy J."/>
            <person name="Iotti M."/>
            <person name="Le Tacon F."/>
            <person name="Lindquist E.A."/>
            <person name="Lipzen A."/>
            <person name="Malagnac F."/>
            <person name="Mello A."/>
            <person name="Molinier V."/>
            <person name="Miyauchi S."/>
            <person name="Poulain J."/>
            <person name="Riccioni C."/>
            <person name="Rubini A."/>
            <person name="Sitrit Y."/>
            <person name="Splivallo R."/>
            <person name="Traeger S."/>
            <person name="Wang M."/>
            <person name="Zifcakova L."/>
            <person name="Wipf D."/>
            <person name="Zambonelli A."/>
            <person name="Paolocci F."/>
            <person name="Nowrousian M."/>
            <person name="Ottonello S."/>
            <person name="Baldrian P."/>
            <person name="Spatafora J.W."/>
            <person name="Henrissat B."/>
            <person name="Nagy L.G."/>
            <person name="Aury J.M."/>
            <person name="Wincker P."/>
            <person name="Grigoriev I.V."/>
            <person name="Bonfante P."/>
            <person name="Martin F.M."/>
        </authorList>
    </citation>
    <scope>NUCLEOTIDE SEQUENCE [LARGE SCALE GENOMIC DNA]</scope>
    <source>
        <strain evidence="2 3">RN42</strain>
    </source>
</reference>
<sequence length="545" mass="62614">MSVMKVDNDSAVKELKREIRTVFRYKYQYIFRKSWKNMSETVKEDLMYTFAVEFHSWNWEQWRIKKTVMTLGEDGQRNHRVKQKQKEKARAELLRSLRSAGVIKTNVGADVPEEIEMLVTGTSRPPDHPGRDDRPHARHRHGSSTGRESKDDTRSSSRRYPARSRDVFHTEHRRDHVDREGRVEKSRHEQRSHHGQHTHANHHREQRSKVSKSPTMYETSSRSTRGLDREEHNDIRSRRMREESVALDSRRGLVQARLPLLPVDYDGRSMRSDGHIRGDPSARYGHEHIRDGTPHGRDYVSDRDPGYTRGQKESHRAYPANSSSSHSLHLYEANSRIGGHDSHRSMGNGSGVPLYQSDSSVDASLTRRPRSRSRHTHDNMDSDDYLYSLKASPIRPESLPPSSTDHFQRQQTHLSDIDMRSSPVATYNHGKGLPQSSTEARKRRRTISPVSSYASMGHDYYSSPQGPTYSNHGSVTPPQLDDEPLQYARQGHEYFRSSPRSDRSLTTSARLVSMSPTSRDRVPIDPLQMTTTTEEAARTAEAALQ</sequence>
<feature type="region of interest" description="Disordered" evidence="1">
    <location>
        <begin position="463"/>
        <end position="482"/>
    </location>
</feature>
<gene>
    <name evidence="2" type="ORF">BJ508DRAFT_332636</name>
</gene>
<dbReference type="Proteomes" id="UP000275078">
    <property type="component" value="Unassembled WGS sequence"/>
</dbReference>
<accession>A0A3N4HZ13</accession>
<feature type="compositionally biased region" description="Basic and acidic residues" evidence="1">
    <location>
        <begin position="225"/>
        <end position="248"/>
    </location>
</feature>
<dbReference type="AlphaFoldDB" id="A0A3N4HZ13"/>
<evidence type="ECO:0000256" key="1">
    <source>
        <dbReference type="SAM" id="MobiDB-lite"/>
    </source>
</evidence>
<dbReference type="EMBL" id="ML119777">
    <property type="protein sequence ID" value="RPA74914.1"/>
    <property type="molecule type" value="Genomic_DNA"/>
</dbReference>
<feature type="compositionally biased region" description="Polar residues" evidence="1">
    <location>
        <begin position="504"/>
        <end position="517"/>
    </location>
</feature>
<feature type="compositionally biased region" description="Low complexity" evidence="1">
    <location>
        <begin position="530"/>
        <end position="545"/>
    </location>
</feature>
<protein>
    <submittedName>
        <fullName evidence="2">Uncharacterized protein</fullName>
    </submittedName>
</protein>
<feature type="compositionally biased region" description="Basic residues" evidence="1">
    <location>
        <begin position="190"/>
        <end position="210"/>
    </location>
</feature>
<feature type="region of interest" description="Disordered" evidence="1">
    <location>
        <begin position="264"/>
        <end position="448"/>
    </location>
</feature>
<feature type="compositionally biased region" description="Basic and acidic residues" evidence="1">
    <location>
        <begin position="163"/>
        <end position="189"/>
    </location>
</feature>
<feature type="region of interest" description="Disordered" evidence="1">
    <location>
        <begin position="120"/>
        <end position="248"/>
    </location>
</feature>
<organism evidence="2 3">
    <name type="scientific">Ascobolus immersus RN42</name>
    <dbReference type="NCBI Taxonomy" id="1160509"/>
    <lineage>
        <taxon>Eukaryota</taxon>
        <taxon>Fungi</taxon>
        <taxon>Dikarya</taxon>
        <taxon>Ascomycota</taxon>
        <taxon>Pezizomycotina</taxon>
        <taxon>Pezizomycetes</taxon>
        <taxon>Pezizales</taxon>
        <taxon>Ascobolaceae</taxon>
        <taxon>Ascobolus</taxon>
    </lineage>
</organism>
<feature type="region of interest" description="Disordered" evidence="1">
    <location>
        <begin position="491"/>
        <end position="545"/>
    </location>
</feature>
<feature type="compositionally biased region" description="Polar residues" evidence="1">
    <location>
        <begin position="463"/>
        <end position="477"/>
    </location>
</feature>
<feature type="compositionally biased region" description="Basic and acidic residues" evidence="1">
    <location>
        <begin position="125"/>
        <end position="135"/>
    </location>
</feature>
<feature type="compositionally biased region" description="Polar residues" evidence="1">
    <location>
        <begin position="211"/>
        <end position="224"/>
    </location>
</feature>
<keyword evidence="3" id="KW-1185">Reference proteome</keyword>
<proteinExistence type="predicted"/>
<feature type="compositionally biased region" description="Polar residues" evidence="1">
    <location>
        <begin position="400"/>
        <end position="414"/>
    </location>
</feature>